<reference evidence="2 3" key="1">
    <citation type="submission" date="2016-01" db="EMBL/GenBank/DDBJ databases">
        <title>High potential of lignocellulose degradation of a new Verrucomicrobia species.</title>
        <authorList>
            <person name="Wang Y."/>
            <person name="Shi Y."/>
            <person name="Qiu Z."/>
            <person name="Liu S."/>
            <person name="Yang H."/>
        </authorList>
    </citation>
    <scope>NUCLEOTIDE SEQUENCE [LARGE SCALE GENOMIC DNA]</scope>
    <source>
        <strain evidence="2 3">TSB47</strain>
    </source>
</reference>
<dbReference type="GO" id="GO:0050660">
    <property type="term" value="F:flavin adenine dinucleotide binding"/>
    <property type="evidence" value="ECO:0007669"/>
    <property type="project" value="TreeGrafter"/>
</dbReference>
<evidence type="ECO:0000259" key="1">
    <source>
        <dbReference type="Pfam" id="PF01593"/>
    </source>
</evidence>
<dbReference type="GO" id="GO:0008767">
    <property type="term" value="F:UDP-galactopyranose mutase activity"/>
    <property type="evidence" value="ECO:0007669"/>
    <property type="project" value="TreeGrafter"/>
</dbReference>
<keyword evidence="3" id="KW-1185">Reference proteome</keyword>
<dbReference type="STRING" id="1184151.AW736_16205"/>
<name>A0A178IHE2_9BACT</name>
<dbReference type="PANTHER" id="PTHR21197">
    <property type="entry name" value="UDP-GALACTOPYRANOSE MUTASE"/>
    <property type="match status" value="1"/>
</dbReference>
<dbReference type="Proteomes" id="UP000078486">
    <property type="component" value="Unassembled WGS sequence"/>
</dbReference>
<proteinExistence type="predicted"/>
<dbReference type="AlphaFoldDB" id="A0A178IHE2"/>
<dbReference type="Pfam" id="PF13450">
    <property type="entry name" value="NAD_binding_8"/>
    <property type="match status" value="1"/>
</dbReference>
<dbReference type="GO" id="GO:0016491">
    <property type="term" value="F:oxidoreductase activity"/>
    <property type="evidence" value="ECO:0007669"/>
    <property type="project" value="InterPro"/>
</dbReference>
<evidence type="ECO:0000313" key="3">
    <source>
        <dbReference type="Proteomes" id="UP000078486"/>
    </source>
</evidence>
<organism evidence="2 3">
    <name type="scientific">Termitidicoccus mucosus</name>
    <dbReference type="NCBI Taxonomy" id="1184151"/>
    <lineage>
        <taxon>Bacteria</taxon>
        <taxon>Pseudomonadati</taxon>
        <taxon>Verrucomicrobiota</taxon>
        <taxon>Opitutia</taxon>
        <taxon>Opitutales</taxon>
        <taxon>Opitutaceae</taxon>
        <taxon>Termitidicoccus</taxon>
    </lineage>
</organism>
<accession>A0A178IHE2</accession>
<dbReference type="Gene3D" id="3.50.50.60">
    <property type="entry name" value="FAD/NAD(P)-binding domain"/>
    <property type="match status" value="1"/>
</dbReference>
<feature type="domain" description="Amine oxidase" evidence="1">
    <location>
        <begin position="191"/>
        <end position="290"/>
    </location>
</feature>
<protein>
    <recommendedName>
        <fullName evidence="1">Amine oxidase domain-containing protein</fullName>
    </recommendedName>
</protein>
<sequence>MIYDYLIIGGGISGVSMARLLQLSGVESICLLEAGSEAGGLCRTRRIGPHVLDTGGGHFLCTKFPEVQNFIFRHLPRTEFNVFQRVSRIVIDGCEVDFPLESNLWQLPSSLCAEYLISVVQNGEARGLPPPDHFESWIRWKLGDLIAERYMLPYNRKIWGVPASEMDIDWLHKIPRIDVRRIVEACLNREFGREYMPSHAEFYYPASGGFQQVFDAIAKPVDKFVLTDCPVTTIERENPGGVLCVNGRFRARTIINTAPWPTLIRSPIFNEEARQAIGRLRHTQLVVSLHEDAYETDTHWLYEPDEQLPRHRSFFIHNFAPRSAANGIFRETNLQRWQAGQGEIHAEINPFAYPVPSRGWAASVMTVLNHLRPFGVHGLGRWGQWQYFNADVCIWEAMHLADELGHPQWRAGMQSQSSPILSV</sequence>
<evidence type="ECO:0000313" key="2">
    <source>
        <dbReference type="EMBL" id="OAM88607.1"/>
    </source>
</evidence>
<dbReference type="InterPro" id="IPR036188">
    <property type="entry name" value="FAD/NAD-bd_sf"/>
</dbReference>
<dbReference type="PANTHER" id="PTHR21197:SF0">
    <property type="entry name" value="UDP-GALACTOPYRANOSE MUTASE"/>
    <property type="match status" value="1"/>
</dbReference>
<dbReference type="SUPFAM" id="SSF51905">
    <property type="entry name" value="FAD/NAD(P)-binding domain"/>
    <property type="match status" value="1"/>
</dbReference>
<dbReference type="OrthoDB" id="9769600at2"/>
<dbReference type="GO" id="GO:0005829">
    <property type="term" value="C:cytosol"/>
    <property type="evidence" value="ECO:0007669"/>
    <property type="project" value="TreeGrafter"/>
</dbReference>
<dbReference type="RefSeq" id="WP_068771341.1">
    <property type="nucleotide sequence ID" value="NZ_CP109796.1"/>
</dbReference>
<comment type="caution">
    <text evidence="2">The sequence shown here is derived from an EMBL/GenBank/DDBJ whole genome shotgun (WGS) entry which is preliminary data.</text>
</comment>
<gene>
    <name evidence="2" type="ORF">AW736_16205</name>
</gene>
<dbReference type="InterPro" id="IPR002937">
    <property type="entry name" value="Amino_oxidase"/>
</dbReference>
<dbReference type="EMBL" id="LRRQ01000126">
    <property type="protein sequence ID" value="OAM88607.1"/>
    <property type="molecule type" value="Genomic_DNA"/>
</dbReference>
<dbReference type="Pfam" id="PF01593">
    <property type="entry name" value="Amino_oxidase"/>
    <property type="match status" value="1"/>
</dbReference>